<dbReference type="AlphaFoldDB" id="A0A835HRP0"/>
<gene>
    <name evidence="3" type="ORF">IFM89_037149</name>
</gene>
<organism evidence="3 4">
    <name type="scientific">Coptis chinensis</name>
    <dbReference type="NCBI Taxonomy" id="261450"/>
    <lineage>
        <taxon>Eukaryota</taxon>
        <taxon>Viridiplantae</taxon>
        <taxon>Streptophyta</taxon>
        <taxon>Embryophyta</taxon>
        <taxon>Tracheophyta</taxon>
        <taxon>Spermatophyta</taxon>
        <taxon>Magnoliopsida</taxon>
        <taxon>Ranunculales</taxon>
        <taxon>Ranunculaceae</taxon>
        <taxon>Coptidoideae</taxon>
        <taxon>Coptis</taxon>
    </lineage>
</organism>
<evidence type="ECO:0000259" key="2">
    <source>
        <dbReference type="Pfam" id="PF00270"/>
    </source>
</evidence>
<dbReference type="InterPro" id="IPR027417">
    <property type="entry name" value="P-loop_NTPase"/>
</dbReference>
<dbReference type="Proteomes" id="UP000631114">
    <property type="component" value="Unassembled WGS sequence"/>
</dbReference>
<keyword evidence="4" id="KW-1185">Reference proteome</keyword>
<protein>
    <recommendedName>
        <fullName evidence="2">DEAD/DEAH-box helicase domain-containing protein</fullName>
    </recommendedName>
</protein>
<dbReference type="InterPro" id="IPR011545">
    <property type="entry name" value="DEAD/DEAH_box_helicase_dom"/>
</dbReference>
<dbReference type="GO" id="GO:0005524">
    <property type="term" value="F:ATP binding"/>
    <property type="evidence" value="ECO:0007669"/>
    <property type="project" value="InterPro"/>
</dbReference>
<sequence>MESMWYLARTPGRVVDMIKQRAVRTRVVKLLVLDEFDEMLSQGFKEKIYEIYRYLPPTIQTPRNFPWNKESRTLWHSLFFVGFTGYLPG</sequence>
<comment type="caution">
    <text evidence="3">The sequence shown here is derived from an EMBL/GenBank/DDBJ whole genome shotgun (WGS) entry which is preliminary data.</text>
</comment>
<dbReference type="GO" id="GO:0003723">
    <property type="term" value="F:RNA binding"/>
    <property type="evidence" value="ECO:0007669"/>
    <property type="project" value="UniProtKB-KW"/>
</dbReference>
<keyword evidence="1" id="KW-0694">RNA-binding</keyword>
<evidence type="ECO:0000313" key="3">
    <source>
        <dbReference type="EMBL" id="KAF9603636.1"/>
    </source>
</evidence>
<accession>A0A835HRP0</accession>
<dbReference type="PANTHER" id="PTHR47958">
    <property type="entry name" value="ATP-DEPENDENT RNA HELICASE DBP3"/>
    <property type="match status" value="1"/>
</dbReference>
<evidence type="ECO:0000313" key="4">
    <source>
        <dbReference type="Proteomes" id="UP000631114"/>
    </source>
</evidence>
<evidence type="ECO:0000256" key="1">
    <source>
        <dbReference type="ARBA" id="ARBA00022884"/>
    </source>
</evidence>
<dbReference type="Gene3D" id="3.40.50.300">
    <property type="entry name" value="P-loop containing nucleotide triphosphate hydrolases"/>
    <property type="match status" value="1"/>
</dbReference>
<dbReference type="Pfam" id="PF00270">
    <property type="entry name" value="DEAD"/>
    <property type="match status" value="1"/>
</dbReference>
<proteinExistence type="predicted"/>
<dbReference type="EMBL" id="JADFTS010000006">
    <property type="protein sequence ID" value="KAF9603636.1"/>
    <property type="molecule type" value="Genomic_DNA"/>
</dbReference>
<name>A0A835HRP0_9MAGN</name>
<dbReference type="SUPFAM" id="SSF52540">
    <property type="entry name" value="P-loop containing nucleoside triphosphate hydrolases"/>
    <property type="match status" value="1"/>
</dbReference>
<feature type="domain" description="DEAD/DEAH-box helicase" evidence="2">
    <location>
        <begin position="9"/>
        <end position="60"/>
    </location>
</feature>
<dbReference type="OrthoDB" id="1695155at2759"/>
<reference evidence="3 4" key="1">
    <citation type="submission" date="2020-10" db="EMBL/GenBank/DDBJ databases">
        <title>The Coptis chinensis genome and diversification of protoberbering-type alkaloids.</title>
        <authorList>
            <person name="Wang B."/>
            <person name="Shu S."/>
            <person name="Song C."/>
            <person name="Liu Y."/>
        </authorList>
    </citation>
    <scope>NUCLEOTIDE SEQUENCE [LARGE SCALE GENOMIC DNA]</scope>
    <source>
        <strain evidence="3">HL-2020</strain>
        <tissue evidence="3">Leaf</tissue>
    </source>
</reference>